<organism evidence="1 2">
    <name type="scientific">Thalassovita aquimarina</name>
    <dbReference type="NCBI Taxonomy" id="2785917"/>
    <lineage>
        <taxon>Bacteria</taxon>
        <taxon>Pseudomonadati</taxon>
        <taxon>Pseudomonadota</taxon>
        <taxon>Alphaproteobacteria</taxon>
        <taxon>Rhodobacterales</taxon>
        <taxon>Roseobacteraceae</taxon>
        <taxon>Thalassovita</taxon>
    </lineage>
</organism>
<evidence type="ECO:0000313" key="2">
    <source>
        <dbReference type="Proteomes" id="UP001195941"/>
    </source>
</evidence>
<comment type="caution">
    <text evidence="1">The sequence shown here is derived from an EMBL/GenBank/DDBJ whole genome shotgun (WGS) entry which is preliminary data.</text>
</comment>
<sequence length="58" mass="6651">MLLDEKAALMVAELEPWPPNAPLVKEPDRIQCWEPDNAKEAFLARFVDLTAEYGHQNK</sequence>
<gene>
    <name evidence="1" type="ORF">IT775_13265</name>
</gene>
<keyword evidence="2" id="KW-1185">Reference proteome</keyword>
<dbReference type="EMBL" id="JADMKU010000012">
    <property type="protein sequence ID" value="MBR9652088.1"/>
    <property type="molecule type" value="Genomic_DNA"/>
</dbReference>
<dbReference type="RefSeq" id="WP_212701610.1">
    <property type="nucleotide sequence ID" value="NZ_JADMKU010000012.1"/>
</dbReference>
<accession>A0ABS5HT58</accession>
<proteinExistence type="predicted"/>
<dbReference type="Gene3D" id="1.10.3210.10">
    <property type="entry name" value="Hypothetical protein af1432"/>
    <property type="match status" value="1"/>
</dbReference>
<name>A0ABS5HT58_9RHOB</name>
<protein>
    <submittedName>
        <fullName evidence="1">Uncharacterized protein</fullName>
    </submittedName>
</protein>
<reference evidence="1 2" key="1">
    <citation type="journal article" date="2021" name="Arch. Microbiol.">
        <title>Thalassobius aquimarinus sp. nov., isolated from the Sea of Japan seashore.</title>
        <authorList>
            <person name="Kurilenko V.V."/>
            <person name="Romanenko L.A."/>
            <person name="Chernysheva N.Y."/>
            <person name="Velansky P.V."/>
            <person name="Tekutyeva L.A."/>
            <person name="Isaeva M.P."/>
            <person name="Mikhailov V.V."/>
        </authorList>
    </citation>
    <scope>NUCLEOTIDE SEQUENCE [LARGE SCALE GENOMIC DNA]</scope>
    <source>
        <strain evidence="1 2">KMM 8518</strain>
    </source>
</reference>
<evidence type="ECO:0000313" key="1">
    <source>
        <dbReference type="EMBL" id="MBR9652088.1"/>
    </source>
</evidence>
<dbReference type="Proteomes" id="UP001195941">
    <property type="component" value="Unassembled WGS sequence"/>
</dbReference>